<dbReference type="AlphaFoldDB" id="A0A7J8MAS2"/>
<dbReference type="Proteomes" id="UP000593572">
    <property type="component" value="Unassembled WGS sequence"/>
</dbReference>
<proteinExistence type="predicted"/>
<reference evidence="1 2" key="1">
    <citation type="journal article" date="2019" name="Genome Biol. Evol.">
        <title>Insights into the evolution of the New World diploid cottons (Gossypium, subgenus Houzingenia) based on genome sequencing.</title>
        <authorList>
            <person name="Grover C.E."/>
            <person name="Arick M.A. 2nd"/>
            <person name="Thrash A."/>
            <person name="Conover J.L."/>
            <person name="Sanders W.S."/>
            <person name="Peterson D.G."/>
            <person name="Frelichowski J.E."/>
            <person name="Scheffler J.A."/>
            <person name="Scheffler B.E."/>
            <person name="Wendel J.F."/>
        </authorList>
    </citation>
    <scope>NUCLEOTIDE SEQUENCE [LARGE SCALE GENOMIC DNA]</scope>
    <source>
        <strain evidence="1">157</strain>
        <tissue evidence="1">Leaf</tissue>
    </source>
</reference>
<feature type="non-terminal residue" evidence="1">
    <location>
        <position position="124"/>
    </location>
</feature>
<dbReference type="EMBL" id="JABEZX010000007">
    <property type="protein sequence ID" value="MBA0561831.1"/>
    <property type="molecule type" value="Genomic_DNA"/>
</dbReference>
<accession>A0A7J8MAS2</accession>
<organism evidence="1 2">
    <name type="scientific">Gossypium lobatum</name>
    <dbReference type="NCBI Taxonomy" id="34289"/>
    <lineage>
        <taxon>Eukaryota</taxon>
        <taxon>Viridiplantae</taxon>
        <taxon>Streptophyta</taxon>
        <taxon>Embryophyta</taxon>
        <taxon>Tracheophyta</taxon>
        <taxon>Spermatophyta</taxon>
        <taxon>Magnoliopsida</taxon>
        <taxon>eudicotyledons</taxon>
        <taxon>Gunneridae</taxon>
        <taxon>Pentapetalae</taxon>
        <taxon>rosids</taxon>
        <taxon>malvids</taxon>
        <taxon>Malvales</taxon>
        <taxon>Malvaceae</taxon>
        <taxon>Malvoideae</taxon>
        <taxon>Gossypium</taxon>
    </lineage>
</organism>
<evidence type="ECO:0000313" key="1">
    <source>
        <dbReference type="EMBL" id="MBA0561831.1"/>
    </source>
</evidence>
<keyword evidence="2" id="KW-1185">Reference proteome</keyword>
<sequence length="124" mass="14712">WSLKALFPFSIAKNLQQLEVIAIDKCGLEEIVSESVEESDQQEIRFAFNKLFYLELCCLPYLTYFYPRMHKTTWTALKQLRIFRCGRIKIFGHEESQIQHPLFLIEKVRTATLFFLLAKFINCI</sequence>
<comment type="caution">
    <text evidence="1">The sequence shown here is derived from an EMBL/GenBank/DDBJ whole genome shotgun (WGS) entry which is preliminary data.</text>
</comment>
<gene>
    <name evidence="1" type="ORF">Golob_018629</name>
</gene>
<evidence type="ECO:0000313" key="2">
    <source>
        <dbReference type="Proteomes" id="UP000593572"/>
    </source>
</evidence>
<protein>
    <submittedName>
        <fullName evidence="1">Uncharacterized protein</fullName>
    </submittedName>
</protein>
<name>A0A7J8MAS2_9ROSI</name>